<protein>
    <recommendedName>
        <fullName evidence="1">BRCT domain-containing protein</fullName>
    </recommendedName>
</protein>
<gene>
    <name evidence="2" type="ORF">KC19_9G060200</name>
</gene>
<dbReference type="PROSITE" id="PS50172">
    <property type="entry name" value="BRCT"/>
    <property type="match status" value="1"/>
</dbReference>
<reference evidence="2" key="1">
    <citation type="submission" date="2020-06" db="EMBL/GenBank/DDBJ databases">
        <title>WGS assembly of Ceratodon purpureus strain R40.</title>
        <authorList>
            <person name="Carey S.B."/>
            <person name="Jenkins J."/>
            <person name="Shu S."/>
            <person name="Lovell J.T."/>
            <person name="Sreedasyam A."/>
            <person name="Maumus F."/>
            <person name="Tiley G.P."/>
            <person name="Fernandez-Pozo N."/>
            <person name="Barry K."/>
            <person name="Chen C."/>
            <person name="Wang M."/>
            <person name="Lipzen A."/>
            <person name="Daum C."/>
            <person name="Saski C.A."/>
            <person name="Payton A.C."/>
            <person name="Mcbreen J.C."/>
            <person name="Conrad R.E."/>
            <person name="Kollar L.M."/>
            <person name="Olsson S."/>
            <person name="Huttunen S."/>
            <person name="Landis J.B."/>
            <person name="Wickett N.J."/>
            <person name="Johnson M.G."/>
            <person name="Rensing S.A."/>
            <person name="Grimwood J."/>
            <person name="Schmutz J."/>
            <person name="Mcdaniel S.F."/>
        </authorList>
    </citation>
    <scope>NUCLEOTIDE SEQUENCE</scope>
    <source>
        <strain evidence="2">R40</strain>
    </source>
</reference>
<comment type="caution">
    <text evidence="2">The sequence shown here is derived from an EMBL/GenBank/DDBJ whole genome shotgun (WGS) entry which is preliminary data.</text>
</comment>
<dbReference type="Gene3D" id="3.40.50.10190">
    <property type="entry name" value="BRCT domain"/>
    <property type="match status" value="1"/>
</dbReference>
<dbReference type="SUPFAM" id="SSF52113">
    <property type="entry name" value="BRCT domain"/>
    <property type="match status" value="1"/>
</dbReference>
<dbReference type="EMBL" id="CM026430">
    <property type="protein sequence ID" value="KAG0561378.1"/>
    <property type="molecule type" value="Genomic_DNA"/>
</dbReference>
<name>A0A8T0GUM0_CERPU</name>
<organism evidence="2 3">
    <name type="scientific">Ceratodon purpureus</name>
    <name type="common">Fire moss</name>
    <name type="synonym">Dicranum purpureum</name>
    <dbReference type="NCBI Taxonomy" id="3225"/>
    <lineage>
        <taxon>Eukaryota</taxon>
        <taxon>Viridiplantae</taxon>
        <taxon>Streptophyta</taxon>
        <taxon>Embryophyta</taxon>
        <taxon>Bryophyta</taxon>
        <taxon>Bryophytina</taxon>
        <taxon>Bryopsida</taxon>
        <taxon>Dicranidae</taxon>
        <taxon>Pseudoditrichales</taxon>
        <taxon>Ditrichaceae</taxon>
        <taxon>Ceratodon</taxon>
    </lineage>
</organism>
<dbReference type="Proteomes" id="UP000822688">
    <property type="component" value="Chromosome 9"/>
</dbReference>
<evidence type="ECO:0000259" key="1">
    <source>
        <dbReference type="PROSITE" id="PS50172"/>
    </source>
</evidence>
<evidence type="ECO:0000313" key="2">
    <source>
        <dbReference type="EMBL" id="KAG0561378.1"/>
    </source>
</evidence>
<keyword evidence="3" id="KW-1185">Reference proteome</keyword>
<dbReference type="InterPro" id="IPR001357">
    <property type="entry name" value="BRCT_dom"/>
</dbReference>
<feature type="domain" description="BRCT" evidence="1">
    <location>
        <begin position="1"/>
        <end position="88"/>
    </location>
</feature>
<proteinExistence type="predicted"/>
<accession>A0A8T0GUM0</accession>
<sequence length="90" mass="10112">MIEATYLGAVEADTVFHKPTHIIVYHKDGQEIPYKNILRSLGGQPEQDMVKFSEFLCSGGDKIKIVYQNWLSDSLKANTALPVAEYEVLP</sequence>
<dbReference type="AlphaFoldDB" id="A0A8T0GUM0"/>
<dbReference type="InterPro" id="IPR036420">
    <property type="entry name" value="BRCT_dom_sf"/>
</dbReference>
<evidence type="ECO:0000313" key="3">
    <source>
        <dbReference type="Proteomes" id="UP000822688"/>
    </source>
</evidence>